<gene>
    <name evidence="1" type="ORF">FIL70_17095</name>
</gene>
<dbReference type="InterPro" id="IPR043856">
    <property type="entry name" value="DUF5818"/>
</dbReference>
<protein>
    <submittedName>
        <fullName evidence="1">Uncharacterized protein</fullName>
    </submittedName>
</protein>
<dbReference type="KEGG" id="sufl:FIL70_17095"/>
<dbReference type="AlphaFoldDB" id="A0A5B8CIW4"/>
<evidence type="ECO:0000313" key="2">
    <source>
        <dbReference type="Proteomes" id="UP000311469"/>
    </source>
</evidence>
<dbReference type="EMBL" id="CP041016">
    <property type="protein sequence ID" value="QDC38702.1"/>
    <property type="molecule type" value="Genomic_DNA"/>
</dbReference>
<proteinExistence type="predicted"/>
<sequence length="70" mass="8213">MPYGSHHDETGWLNETSGNWSLRRDEGGRWRLDVGFWTAWRSRKLIGKRVRVVGKRSGFDLLDVERIEAI</sequence>
<dbReference type="Pfam" id="PF19135">
    <property type="entry name" value="DUF5818"/>
    <property type="match status" value="1"/>
</dbReference>
<evidence type="ECO:0000313" key="1">
    <source>
        <dbReference type="EMBL" id="QDC38702.1"/>
    </source>
</evidence>
<organism evidence="1 2">
    <name type="scientific">Sphingobium fuliginis ATCC 27551</name>
    <dbReference type="NCBI Taxonomy" id="1208342"/>
    <lineage>
        <taxon>Bacteria</taxon>
        <taxon>Pseudomonadati</taxon>
        <taxon>Pseudomonadota</taxon>
        <taxon>Alphaproteobacteria</taxon>
        <taxon>Sphingomonadales</taxon>
        <taxon>Sphingomonadaceae</taxon>
        <taxon>Sphingobium</taxon>
    </lineage>
</organism>
<accession>A0A5B8CIW4</accession>
<dbReference type="Proteomes" id="UP000311469">
    <property type="component" value="Chromosome cSF1"/>
</dbReference>
<reference evidence="1 2" key="1">
    <citation type="submission" date="2019-06" db="EMBL/GenBank/DDBJ databases">
        <title>Genome organization and adaptive potential of archetypical organophosphate degarding Sphingobium fuliginis ATCC 27551.</title>
        <authorList>
            <person name="Sarwar A."/>
            <person name="Parthasarathy S."/>
            <person name="Singh C."/>
            <person name="Siddavattam D."/>
        </authorList>
    </citation>
    <scope>NUCLEOTIDE SEQUENCE [LARGE SCALE GENOMIC DNA]</scope>
    <source>
        <strain evidence="1 2">ATCC 27551</strain>
    </source>
</reference>
<name>A0A5B8CIW4_SPHSA</name>
<dbReference type="RefSeq" id="WP_061939019.1">
    <property type="nucleotide sequence ID" value="NZ_CP041016.1"/>
</dbReference>